<protein>
    <submittedName>
        <fullName evidence="1">Uncharacterized protein</fullName>
    </submittedName>
</protein>
<dbReference type="EMBL" id="CADEBD010000286">
    <property type="protein sequence ID" value="CAB3229501.1"/>
    <property type="molecule type" value="Genomic_DNA"/>
</dbReference>
<organism evidence="1 2">
    <name type="scientific">Arctia plantaginis</name>
    <name type="common">Wood tiger moth</name>
    <name type="synonym">Phalaena plantaginis</name>
    <dbReference type="NCBI Taxonomy" id="874455"/>
    <lineage>
        <taxon>Eukaryota</taxon>
        <taxon>Metazoa</taxon>
        <taxon>Ecdysozoa</taxon>
        <taxon>Arthropoda</taxon>
        <taxon>Hexapoda</taxon>
        <taxon>Insecta</taxon>
        <taxon>Pterygota</taxon>
        <taxon>Neoptera</taxon>
        <taxon>Endopterygota</taxon>
        <taxon>Lepidoptera</taxon>
        <taxon>Glossata</taxon>
        <taxon>Ditrysia</taxon>
        <taxon>Noctuoidea</taxon>
        <taxon>Erebidae</taxon>
        <taxon>Arctiinae</taxon>
        <taxon>Arctia</taxon>
    </lineage>
</organism>
<evidence type="ECO:0000313" key="1">
    <source>
        <dbReference type="EMBL" id="CAB3229501.1"/>
    </source>
</evidence>
<dbReference type="AlphaFoldDB" id="A0A8S0Z9K6"/>
<gene>
    <name evidence="1" type="ORF">APLA_LOCUS4114</name>
</gene>
<accession>A0A8S0Z9K6</accession>
<dbReference type="Proteomes" id="UP000494256">
    <property type="component" value="Unassembled WGS sequence"/>
</dbReference>
<name>A0A8S0Z9K6_ARCPL</name>
<dbReference type="OrthoDB" id="106784at2759"/>
<proteinExistence type="predicted"/>
<comment type="caution">
    <text evidence="1">The sequence shown here is derived from an EMBL/GenBank/DDBJ whole genome shotgun (WGS) entry which is preliminary data.</text>
</comment>
<sequence length="88" mass="10108">MDVHPTRANKGFTRKKKRDPVNWKANVAKRARYSPKSLPDRICEHNRKALKCATLTMLFTNIQLLAVKSQPRKHVDVCAVIEGYFAND</sequence>
<reference evidence="1 2" key="1">
    <citation type="submission" date="2020-04" db="EMBL/GenBank/DDBJ databases">
        <authorList>
            <person name="Wallbank WR R."/>
            <person name="Pardo Diaz C."/>
            <person name="Kozak K."/>
            <person name="Martin S."/>
            <person name="Jiggins C."/>
            <person name="Moest M."/>
            <person name="Warren A I."/>
            <person name="Byers J.R.P. K."/>
            <person name="Montejo-Kovacevich G."/>
            <person name="Yen C E."/>
        </authorList>
    </citation>
    <scope>NUCLEOTIDE SEQUENCE [LARGE SCALE GENOMIC DNA]</scope>
</reference>
<evidence type="ECO:0000313" key="2">
    <source>
        <dbReference type="Proteomes" id="UP000494256"/>
    </source>
</evidence>